<dbReference type="Pfam" id="PF16879">
    <property type="entry name" value="Sin3a_C"/>
    <property type="match status" value="1"/>
</dbReference>
<reference evidence="3 4" key="1">
    <citation type="submission" date="2014-04" db="EMBL/GenBank/DDBJ databases">
        <authorList>
            <consortium name="DOE Joint Genome Institute"/>
            <person name="Kuo A."/>
            <person name="Kohler A."/>
            <person name="Nagy L.G."/>
            <person name="Floudas D."/>
            <person name="Copeland A."/>
            <person name="Barry K.W."/>
            <person name="Cichocki N."/>
            <person name="Veneault-Fourrey C."/>
            <person name="LaButti K."/>
            <person name="Lindquist E.A."/>
            <person name="Lipzen A."/>
            <person name="Lundell T."/>
            <person name="Morin E."/>
            <person name="Murat C."/>
            <person name="Sun H."/>
            <person name="Tunlid A."/>
            <person name="Henrissat B."/>
            <person name="Grigoriev I.V."/>
            <person name="Hibbett D.S."/>
            <person name="Martin F."/>
            <person name="Nordberg H.P."/>
            <person name="Cantor M.N."/>
            <person name="Hua S.X."/>
        </authorList>
    </citation>
    <scope>NUCLEOTIDE SEQUENCE [LARGE SCALE GENOMIC DNA]</scope>
    <source>
        <strain evidence="3 4">Foug A</strain>
    </source>
</reference>
<dbReference type="EMBL" id="KN822005">
    <property type="protein sequence ID" value="KIM70323.1"/>
    <property type="molecule type" value="Genomic_DNA"/>
</dbReference>
<keyword evidence="4" id="KW-1185">Reference proteome</keyword>
<reference evidence="4" key="2">
    <citation type="submission" date="2015-01" db="EMBL/GenBank/DDBJ databases">
        <title>Evolutionary Origins and Diversification of the Mycorrhizal Mutualists.</title>
        <authorList>
            <consortium name="DOE Joint Genome Institute"/>
            <consortium name="Mycorrhizal Genomics Consortium"/>
            <person name="Kohler A."/>
            <person name="Kuo A."/>
            <person name="Nagy L.G."/>
            <person name="Floudas D."/>
            <person name="Copeland A."/>
            <person name="Barry K.W."/>
            <person name="Cichocki N."/>
            <person name="Veneault-Fourrey C."/>
            <person name="LaButti K."/>
            <person name="Lindquist E.A."/>
            <person name="Lipzen A."/>
            <person name="Lundell T."/>
            <person name="Morin E."/>
            <person name="Murat C."/>
            <person name="Riley R."/>
            <person name="Ohm R."/>
            <person name="Sun H."/>
            <person name="Tunlid A."/>
            <person name="Henrissat B."/>
            <person name="Grigoriev I.V."/>
            <person name="Hibbett D.S."/>
            <person name="Martin F."/>
        </authorList>
    </citation>
    <scope>NUCLEOTIDE SEQUENCE [LARGE SCALE GENOMIC DNA]</scope>
    <source>
        <strain evidence="4">Foug A</strain>
    </source>
</reference>
<sequence>MCIQLLDSEDPSIEGDRTAIGRWREYLDSYVLSQPTEWVPWQKKGRCSPPFLRRNMSTDETGHTGVGWDAMRIKISLGTYKLFYEADAEDALVRERGGEEERELMERGRLRNEERRRSQWLQG</sequence>
<dbReference type="InterPro" id="IPR031693">
    <property type="entry name" value="Sin3_C"/>
</dbReference>
<accession>A0A0C3A9B3</accession>
<gene>
    <name evidence="3" type="ORF">SCLCIDRAFT_1207647</name>
</gene>
<dbReference type="Proteomes" id="UP000053989">
    <property type="component" value="Unassembled WGS sequence"/>
</dbReference>
<feature type="compositionally biased region" description="Basic and acidic residues" evidence="1">
    <location>
        <begin position="95"/>
        <end position="117"/>
    </location>
</feature>
<name>A0A0C3A9B3_9AGAM</name>
<evidence type="ECO:0000313" key="3">
    <source>
        <dbReference type="EMBL" id="KIM70323.1"/>
    </source>
</evidence>
<feature type="region of interest" description="Disordered" evidence="1">
    <location>
        <begin position="95"/>
        <end position="123"/>
    </location>
</feature>
<dbReference type="STRING" id="1036808.A0A0C3A9B3"/>
<dbReference type="InParanoid" id="A0A0C3A9B3"/>
<dbReference type="OrthoDB" id="3042726at2759"/>
<evidence type="ECO:0000313" key="4">
    <source>
        <dbReference type="Proteomes" id="UP000053989"/>
    </source>
</evidence>
<proteinExistence type="predicted"/>
<feature type="domain" description="Sin3 C-terminal" evidence="2">
    <location>
        <begin position="1"/>
        <end position="91"/>
    </location>
</feature>
<dbReference type="HOGENOM" id="CLU_2016560_0_0_1"/>
<dbReference type="AlphaFoldDB" id="A0A0C3A9B3"/>
<organism evidence="3 4">
    <name type="scientific">Scleroderma citrinum Foug A</name>
    <dbReference type="NCBI Taxonomy" id="1036808"/>
    <lineage>
        <taxon>Eukaryota</taxon>
        <taxon>Fungi</taxon>
        <taxon>Dikarya</taxon>
        <taxon>Basidiomycota</taxon>
        <taxon>Agaricomycotina</taxon>
        <taxon>Agaricomycetes</taxon>
        <taxon>Agaricomycetidae</taxon>
        <taxon>Boletales</taxon>
        <taxon>Sclerodermatineae</taxon>
        <taxon>Sclerodermataceae</taxon>
        <taxon>Scleroderma</taxon>
    </lineage>
</organism>
<evidence type="ECO:0000259" key="2">
    <source>
        <dbReference type="Pfam" id="PF16879"/>
    </source>
</evidence>
<protein>
    <recommendedName>
        <fullName evidence="2">Sin3 C-terminal domain-containing protein</fullName>
    </recommendedName>
</protein>
<evidence type="ECO:0000256" key="1">
    <source>
        <dbReference type="SAM" id="MobiDB-lite"/>
    </source>
</evidence>